<dbReference type="AlphaFoldDB" id="F3L3G6"/>
<dbReference type="InterPro" id="IPR050397">
    <property type="entry name" value="Env_Response_Regulators"/>
</dbReference>
<sequence>MFANAELSRDFTTLSQQYKALVKALLDVVNIPHIPVEIEPTATGNFRGFDVGKFYFIERGTISARYRGRTIYVLEEGDILLPDIAGDSQDDATVFYGSESGATLHSFAALEFMRRVFSENDGIKVWTRLLVTYAGLMLRVTAAAAQEDTRVTPGFEVYQSGDIIINQGEKADFVFNLSSGTAEVVVDGIVVGTIAEGEIFGAMAALTHSERSATVRAKTQCSVVKVPEAQFTEMIKTNPTTIHSLMVDMANSIVNLNEQLVSLQNGSAKKA</sequence>
<evidence type="ECO:0000313" key="2">
    <source>
        <dbReference type="Proteomes" id="UP000005615"/>
    </source>
</evidence>
<dbReference type="OrthoDB" id="6978933at2"/>
<dbReference type="Pfam" id="PF00027">
    <property type="entry name" value="cNMP_binding"/>
    <property type="match status" value="1"/>
</dbReference>
<dbReference type="RefSeq" id="WP_009576335.1">
    <property type="nucleotide sequence ID" value="NZ_AEIG01000064.1"/>
</dbReference>
<accession>F3L3G6</accession>
<proteinExistence type="predicted"/>
<reference evidence="1 2" key="1">
    <citation type="journal article" date="2011" name="J. Bacteriol.">
        <title>Genome sequence of strain IMCC3088, a proteorhodopsin-containing marine bacterium belonging to the OM60/NOR5 clade.</title>
        <authorList>
            <person name="Jang Y."/>
            <person name="Oh H.M."/>
            <person name="Kang I."/>
            <person name="Lee K."/>
            <person name="Yang S.J."/>
            <person name="Cho J.C."/>
        </authorList>
    </citation>
    <scope>NUCLEOTIDE SEQUENCE [LARGE SCALE GENOMIC DNA]</scope>
    <source>
        <strain evidence="1 2">IMCC3088</strain>
    </source>
</reference>
<name>F3L3G6_9GAMM</name>
<dbReference type="EMBL" id="AEIG01000064">
    <property type="protein sequence ID" value="EGG29078.1"/>
    <property type="molecule type" value="Genomic_DNA"/>
</dbReference>
<dbReference type="STRING" id="2518989.IMCC3088_2158"/>
<dbReference type="Proteomes" id="UP000005615">
    <property type="component" value="Unassembled WGS sequence"/>
</dbReference>
<protein>
    <submittedName>
        <fullName evidence="1">cAMP-binding protein</fullName>
    </submittedName>
</protein>
<dbReference type="InterPro" id="IPR014710">
    <property type="entry name" value="RmlC-like_jellyroll"/>
</dbReference>
<evidence type="ECO:0000313" key="1">
    <source>
        <dbReference type="EMBL" id="EGG29078.1"/>
    </source>
</evidence>
<dbReference type="GO" id="GO:0003700">
    <property type="term" value="F:DNA-binding transcription factor activity"/>
    <property type="evidence" value="ECO:0007669"/>
    <property type="project" value="TreeGrafter"/>
</dbReference>
<dbReference type="SMART" id="SM00100">
    <property type="entry name" value="cNMP"/>
    <property type="match status" value="1"/>
</dbReference>
<keyword evidence="2" id="KW-1185">Reference proteome</keyword>
<dbReference type="PANTHER" id="PTHR24567:SF74">
    <property type="entry name" value="HTH-TYPE TRANSCRIPTIONAL REGULATOR ARCR"/>
    <property type="match status" value="1"/>
</dbReference>
<dbReference type="GO" id="GO:0005829">
    <property type="term" value="C:cytosol"/>
    <property type="evidence" value="ECO:0007669"/>
    <property type="project" value="TreeGrafter"/>
</dbReference>
<comment type="caution">
    <text evidence="1">The sequence shown here is derived from an EMBL/GenBank/DDBJ whole genome shotgun (WGS) entry which is preliminary data.</text>
</comment>
<organism evidence="1 2">
    <name type="scientific">Aequoribacter fuscus</name>
    <dbReference type="NCBI Taxonomy" id="2518989"/>
    <lineage>
        <taxon>Bacteria</taxon>
        <taxon>Pseudomonadati</taxon>
        <taxon>Pseudomonadota</taxon>
        <taxon>Gammaproteobacteria</taxon>
        <taxon>Cellvibrionales</taxon>
        <taxon>Halieaceae</taxon>
        <taxon>Aequoribacter</taxon>
    </lineage>
</organism>
<dbReference type="InterPro" id="IPR018490">
    <property type="entry name" value="cNMP-bd_dom_sf"/>
</dbReference>
<dbReference type="PANTHER" id="PTHR24567">
    <property type="entry name" value="CRP FAMILY TRANSCRIPTIONAL REGULATORY PROTEIN"/>
    <property type="match status" value="1"/>
</dbReference>
<dbReference type="PROSITE" id="PS50042">
    <property type="entry name" value="CNMP_BINDING_3"/>
    <property type="match status" value="1"/>
</dbReference>
<gene>
    <name evidence="1" type="ORF">IMCC3088_2158</name>
</gene>
<dbReference type="SUPFAM" id="SSF51206">
    <property type="entry name" value="cAMP-binding domain-like"/>
    <property type="match status" value="1"/>
</dbReference>
<dbReference type="eggNOG" id="COG2905">
    <property type="taxonomic scope" value="Bacteria"/>
</dbReference>
<dbReference type="Gene3D" id="2.60.120.10">
    <property type="entry name" value="Jelly Rolls"/>
    <property type="match status" value="1"/>
</dbReference>
<dbReference type="CDD" id="cd00038">
    <property type="entry name" value="CAP_ED"/>
    <property type="match status" value="1"/>
</dbReference>
<dbReference type="InterPro" id="IPR000595">
    <property type="entry name" value="cNMP-bd_dom"/>
</dbReference>